<dbReference type="RefSeq" id="WP_171089273.1">
    <property type="nucleotide sequence ID" value="NZ_CP053069.1"/>
</dbReference>
<name>A0A6M4GQ96_9PROT</name>
<dbReference type="KEGG" id="uru:DSM104443_00554"/>
<dbReference type="AlphaFoldDB" id="A0A6M4GQ96"/>
<evidence type="ECO:0000256" key="2">
    <source>
        <dbReference type="SAM" id="SignalP"/>
    </source>
</evidence>
<dbReference type="Proteomes" id="UP000501534">
    <property type="component" value="Chromosome"/>
</dbReference>
<gene>
    <name evidence="3" type="ORF">DSM104443_00554</name>
</gene>
<keyword evidence="4" id="KW-1185">Reference proteome</keyword>
<keyword evidence="2" id="KW-0732">Signal</keyword>
<feature type="chain" id="PRO_5026756196" evidence="2">
    <location>
        <begin position="21"/>
        <end position="735"/>
    </location>
</feature>
<feature type="signal peptide" evidence="2">
    <location>
        <begin position="1"/>
        <end position="20"/>
    </location>
</feature>
<organism evidence="3 4">
    <name type="scientific">Usitatibacter rugosus</name>
    <dbReference type="NCBI Taxonomy" id="2732067"/>
    <lineage>
        <taxon>Bacteria</taxon>
        <taxon>Pseudomonadati</taxon>
        <taxon>Pseudomonadota</taxon>
        <taxon>Betaproteobacteria</taxon>
        <taxon>Nitrosomonadales</taxon>
        <taxon>Usitatibacteraceae</taxon>
        <taxon>Usitatibacter</taxon>
    </lineage>
</organism>
<protein>
    <submittedName>
        <fullName evidence="3">Uncharacterized protein</fullName>
    </submittedName>
</protein>
<evidence type="ECO:0000256" key="1">
    <source>
        <dbReference type="SAM" id="MobiDB-lite"/>
    </source>
</evidence>
<feature type="compositionally biased region" description="Basic and acidic residues" evidence="1">
    <location>
        <begin position="197"/>
        <end position="208"/>
    </location>
</feature>
<sequence>MKRSSTLALLLCLSLSTANAADAVPVVQATPHLASQARENLKADPFLFEDVIMKAGAAAFQSSCEEIKKTKSDFDCAPGKLGAGSNRTGEDQKAQVDARVWQAQFMSLLSAERLERLLGPYQAALNDRYKFCGNTRPQIHTIGFQPELVFEARSDSRPTSAGERAVRIPIDGFALDPRCVVMGIQISGTVPVSRYGSRTERSEKEKNSDFYVTEPTPDRPDTANVILLEPYLDRLKTGDMLTISVSFSERYPPDEKKPRKVAYSKRAFTLFEIGDYRQVYQKDRIGPHSAFPLTEEEIDSLYGPLIAKNYFAVRISIRNPGATAKLVSSGGIRVTGTARVEPEPGSGEPPFAMPLTLVPHSLQEIYSILQDQEVDQVRPRTFRALELVGALATGIAAITSPGIQTTKNLGLFTGLVIPETKRAWPDRWPGYQKNLVRDAMPDLIKVGPNSRTEQPKVLFFPKKDIDGMVSDPYLFGRISGSDTPDGDIRNAKPKTYVIAVSFDNLSIRLEDLFEVENPAIRDKYLDLLGEVPALIGKLELLRPWSTQATGAKLFDLPSGTWNDAQTALTEAAKSVTAHADATTKADLDGNVIKPLKLLVDGVKPGDAKSKLKADLFGNGKAGVEALKQARETLEGVRSRLNTEGDPSAYKPRVDEAGATATAAKNALAYYQLVSKAVADSVQPLKDLDAALKVLKAKPADAAAKTALDGAATNLKGILKNVADNKPAEGISLALQ</sequence>
<evidence type="ECO:0000313" key="3">
    <source>
        <dbReference type="EMBL" id="QJR09510.1"/>
    </source>
</evidence>
<reference evidence="3 4" key="1">
    <citation type="submission" date="2020-04" db="EMBL/GenBank/DDBJ databases">
        <title>Usitatibacter rugosus gen. nov., sp. nov. and Usitatibacter palustris sp. nov., novel members of Usitatibacteraceae fam. nov. within the order Nitrosomonadales isolated from soil.</title>
        <authorList>
            <person name="Huber K.J."/>
            <person name="Neumann-Schaal M."/>
            <person name="Geppert A."/>
            <person name="Luckner M."/>
            <person name="Wanner G."/>
            <person name="Overmann J."/>
        </authorList>
    </citation>
    <scope>NUCLEOTIDE SEQUENCE [LARGE SCALE GENOMIC DNA]</scope>
    <source>
        <strain evidence="3 4">0125_3</strain>
    </source>
</reference>
<proteinExistence type="predicted"/>
<accession>A0A6M4GQ96</accession>
<feature type="region of interest" description="Disordered" evidence="1">
    <location>
        <begin position="195"/>
        <end position="215"/>
    </location>
</feature>
<dbReference type="EMBL" id="CP053069">
    <property type="protein sequence ID" value="QJR09510.1"/>
    <property type="molecule type" value="Genomic_DNA"/>
</dbReference>
<evidence type="ECO:0000313" key="4">
    <source>
        <dbReference type="Proteomes" id="UP000501534"/>
    </source>
</evidence>